<sequence>MSKETPAIKTKESPVPQPDKKRSRITTSSTDSEGPSAENGVFQDEISEKLETIMTNMVKTEDLKEIVTDIVNGIFQNLKETISEDIHNEVQKKTSEIRRKIDRLNLEKERLKEMVVQQRKEIQTSNAKQATSSRLAHQAMSMANYNEQYSRKSTIKVMNMDDSIPDQDLEKAFCEKLRQEAKIEIKPCEILACHRIPSKNSRKTKPVLVKFARNDIKHHVMRTRKDKNCRLTLTLREDVTKLNIELIQKLYQDARIESVWYFNSRVYGKTLNGDRKMFDIYDNLDDKLTKVKPKSK</sequence>
<evidence type="ECO:0000313" key="4">
    <source>
        <dbReference type="Proteomes" id="UP000242188"/>
    </source>
</evidence>
<accession>A0A210QJH8</accession>
<feature type="coiled-coil region" evidence="1">
    <location>
        <begin position="87"/>
        <end position="128"/>
    </location>
</feature>
<name>A0A210QJH8_MIZYE</name>
<keyword evidence="1" id="KW-0175">Coiled coil</keyword>
<evidence type="ECO:0000313" key="3">
    <source>
        <dbReference type="EMBL" id="OWF48741.1"/>
    </source>
</evidence>
<dbReference type="AlphaFoldDB" id="A0A210QJH8"/>
<evidence type="ECO:0000256" key="1">
    <source>
        <dbReference type="SAM" id="Coils"/>
    </source>
</evidence>
<dbReference type="Proteomes" id="UP000242188">
    <property type="component" value="Unassembled WGS sequence"/>
</dbReference>
<dbReference type="EMBL" id="NEDP02003393">
    <property type="protein sequence ID" value="OWF48741.1"/>
    <property type="molecule type" value="Genomic_DNA"/>
</dbReference>
<feature type="region of interest" description="Disordered" evidence="2">
    <location>
        <begin position="1"/>
        <end position="44"/>
    </location>
</feature>
<proteinExistence type="predicted"/>
<evidence type="ECO:0000256" key="2">
    <source>
        <dbReference type="SAM" id="MobiDB-lite"/>
    </source>
</evidence>
<gene>
    <name evidence="3" type="ORF">KP79_PYT25845</name>
</gene>
<comment type="caution">
    <text evidence="3">The sequence shown here is derived from an EMBL/GenBank/DDBJ whole genome shotgun (WGS) entry which is preliminary data.</text>
</comment>
<keyword evidence="4" id="KW-1185">Reference proteome</keyword>
<protein>
    <submittedName>
        <fullName evidence="3">Uncharacterized protein</fullName>
    </submittedName>
</protein>
<organism evidence="3 4">
    <name type="scientific">Mizuhopecten yessoensis</name>
    <name type="common">Japanese scallop</name>
    <name type="synonym">Patinopecten yessoensis</name>
    <dbReference type="NCBI Taxonomy" id="6573"/>
    <lineage>
        <taxon>Eukaryota</taxon>
        <taxon>Metazoa</taxon>
        <taxon>Spiralia</taxon>
        <taxon>Lophotrochozoa</taxon>
        <taxon>Mollusca</taxon>
        <taxon>Bivalvia</taxon>
        <taxon>Autobranchia</taxon>
        <taxon>Pteriomorphia</taxon>
        <taxon>Pectinida</taxon>
        <taxon>Pectinoidea</taxon>
        <taxon>Pectinidae</taxon>
        <taxon>Mizuhopecten</taxon>
    </lineage>
</organism>
<reference evidence="3 4" key="1">
    <citation type="journal article" date="2017" name="Nat. Ecol. Evol.">
        <title>Scallop genome provides insights into evolution of bilaterian karyotype and development.</title>
        <authorList>
            <person name="Wang S."/>
            <person name="Zhang J."/>
            <person name="Jiao W."/>
            <person name="Li J."/>
            <person name="Xun X."/>
            <person name="Sun Y."/>
            <person name="Guo X."/>
            <person name="Huan P."/>
            <person name="Dong B."/>
            <person name="Zhang L."/>
            <person name="Hu X."/>
            <person name="Sun X."/>
            <person name="Wang J."/>
            <person name="Zhao C."/>
            <person name="Wang Y."/>
            <person name="Wang D."/>
            <person name="Huang X."/>
            <person name="Wang R."/>
            <person name="Lv J."/>
            <person name="Li Y."/>
            <person name="Zhang Z."/>
            <person name="Liu B."/>
            <person name="Lu W."/>
            <person name="Hui Y."/>
            <person name="Liang J."/>
            <person name="Zhou Z."/>
            <person name="Hou R."/>
            <person name="Li X."/>
            <person name="Liu Y."/>
            <person name="Li H."/>
            <person name="Ning X."/>
            <person name="Lin Y."/>
            <person name="Zhao L."/>
            <person name="Xing Q."/>
            <person name="Dou J."/>
            <person name="Li Y."/>
            <person name="Mao J."/>
            <person name="Guo H."/>
            <person name="Dou H."/>
            <person name="Li T."/>
            <person name="Mu C."/>
            <person name="Jiang W."/>
            <person name="Fu Q."/>
            <person name="Fu X."/>
            <person name="Miao Y."/>
            <person name="Liu J."/>
            <person name="Yu Q."/>
            <person name="Li R."/>
            <person name="Liao H."/>
            <person name="Li X."/>
            <person name="Kong Y."/>
            <person name="Jiang Z."/>
            <person name="Chourrout D."/>
            <person name="Li R."/>
            <person name="Bao Z."/>
        </authorList>
    </citation>
    <scope>NUCLEOTIDE SEQUENCE [LARGE SCALE GENOMIC DNA]</scope>
    <source>
        <strain evidence="3 4">PY_sf001</strain>
    </source>
</reference>